<feature type="domain" description="TIL" evidence="1">
    <location>
        <begin position="16"/>
        <end position="64"/>
    </location>
</feature>
<evidence type="ECO:0000313" key="3">
    <source>
        <dbReference type="Proteomes" id="UP001162162"/>
    </source>
</evidence>
<gene>
    <name evidence="2" type="ORF">NQ318_008228</name>
</gene>
<keyword evidence="3" id="KW-1185">Reference proteome</keyword>
<name>A0AAV8YJH7_9CUCU</name>
<dbReference type="SUPFAM" id="SSF57567">
    <property type="entry name" value="Serine protease inhibitors"/>
    <property type="match status" value="1"/>
</dbReference>
<dbReference type="Gene3D" id="3.40.1440.10">
    <property type="entry name" value="GIY-YIG endonuclease"/>
    <property type="match status" value="1"/>
</dbReference>
<dbReference type="Pfam" id="PF01826">
    <property type="entry name" value="TIL"/>
    <property type="match status" value="1"/>
</dbReference>
<dbReference type="EMBL" id="JAPWTK010000087">
    <property type="protein sequence ID" value="KAJ8951324.1"/>
    <property type="molecule type" value="Genomic_DNA"/>
</dbReference>
<dbReference type="Proteomes" id="UP001162162">
    <property type="component" value="Unassembled WGS sequence"/>
</dbReference>
<dbReference type="AlphaFoldDB" id="A0AAV8YJH7"/>
<comment type="caution">
    <text evidence="2">The sequence shown here is derived from an EMBL/GenBank/DDBJ whole genome shotgun (WGS) entry which is preliminary data.</text>
</comment>
<proteinExistence type="predicted"/>
<dbReference type="CDD" id="cd10442">
    <property type="entry name" value="GIY-YIG_PLEs"/>
    <property type="match status" value="1"/>
</dbReference>
<dbReference type="CDD" id="cd19941">
    <property type="entry name" value="TIL"/>
    <property type="match status" value="1"/>
</dbReference>
<reference evidence="2" key="1">
    <citation type="journal article" date="2023" name="Insect Mol. Biol.">
        <title>Genome sequencing provides insights into the evolution of gene families encoding plant cell wall-degrading enzymes in longhorned beetles.</title>
        <authorList>
            <person name="Shin N.R."/>
            <person name="Okamura Y."/>
            <person name="Kirsch R."/>
            <person name="Pauchet Y."/>
        </authorList>
    </citation>
    <scope>NUCLEOTIDE SEQUENCE</scope>
    <source>
        <strain evidence="2">AMC_N1</strain>
    </source>
</reference>
<evidence type="ECO:0000259" key="1">
    <source>
        <dbReference type="Pfam" id="PF01826"/>
    </source>
</evidence>
<evidence type="ECO:0000313" key="2">
    <source>
        <dbReference type="EMBL" id="KAJ8951324.1"/>
    </source>
</evidence>
<sequence>MYLIKCYGIGVCIDPNSERTLRGTACEATCQQKEKVSCLDLCVEGCFCKQGFIKDEVSNRCIRTKVKDKFEYFPGVWFTYVDDIFATLLGNPKDKIDINEKSGIYEISGKDCDQKYIGQTKRSRFKEHMAHLKYGRTEKSCVAQHAFDNNHRIDINNLNLIENVTNSRQLDAFESLEIIKCNSSMNKDNGPIPTSPLFALINNDSYGSMNRGNKFSINSTKSALARKAY</sequence>
<accession>A0AAV8YJH7</accession>
<dbReference type="Gene3D" id="2.10.25.10">
    <property type="entry name" value="Laminin"/>
    <property type="match status" value="1"/>
</dbReference>
<dbReference type="InterPro" id="IPR035901">
    <property type="entry name" value="GIY-YIG_endonuc_sf"/>
</dbReference>
<organism evidence="2 3">
    <name type="scientific">Aromia moschata</name>
    <dbReference type="NCBI Taxonomy" id="1265417"/>
    <lineage>
        <taxon>Eukaryota</taxon>
        <taxon>Metazoa</taxon>
        <taxon>Ecdysozoa</taxon>
        <taxon>Arthropoda</taxon>
        <taxon>Hexapoda</taxon>
        <taxon>Insecta</taxon>
        <taxon>Pterygota</taxon>
        <taxon>Neoptera</taxon>
        <taxon>Endopterygota</taxon>
        <taxon>Coleoptera</taxon>
        <taxon>Polyphaga</taxon>
        <taxon>Cucujiformia</taxon>
        <taxon>Chrysomeloidea</taxon>
        <taxon>Cerambycidae</taxon>
        <taxon>Cerambycinae</taxon>
        <taxon>Callichromatini</taxon>
        <taxon>Aromia</taxon>
    </lineage>
</organism>
<dbReference type="InterPro" id="IPR036084">
    <property type="entry name" value="Ser_inhib-like_sf"/>
</dbReference>
<dbReference type="InterPro" id="IPR002919">
    <property type="entry name" value="TIL_dom"/>
</dbReference>
<protein>
    <recommendedName>
        <fullName evidence="1">TIL domain-containing protein</fullName>
    </recommendedName>
</protein>